<evidence type="ECO:0000256" key="1">
    <source>
        <dbReference type="SAM" id="MobiDB-lite"/>
    </source>
</evidence>
<dbReference type="PANTHER" id="PTHR36091:SF2">
    <property type="entry name" value="AMINOGLYCOSIDE PHOSPHOTRANSFERASE DOMAIN-CONTAINING PROTEIN"/>
    <property type="match status" value="1"/>
</dbReference>
<dbReference type="Gene3D" id="3.30.200.20">
    <property type="entry name" value="Phosphorylase Kinase, domain 1"/>
    <property type="match status" value="1"/>
</dbReference>
<gene>
    <name evidence="2" type="ORF">PRK78_004484</name>
</gene>
<feature type="region of interest" description="Disordered" evidence="1">
    <location>
        <begin position="352"/>
        <end position="378"/>
    </location>
</feature>
<dbReference type="SUPFAM" id="SSF56112">
    <property type="entry name" value="Protein kinase-like (PK-like)"/>
    <property type="match status" value="1"/>
</dbReference>
<sequence length="543" mass="61811">MAGSLPFAKIQNLNRDLFSYTSGRFLYNEDLRLRERYVEFDIAALKAAVAKYTGGGEVTKLVKLAEGGFNRVLLLTLESGLQVVVKIPYHITVPKKYVTASEVATLAFLRSKGIPVPEVYGWSATTDNAVGAEYIVMGLASGIGLDAKWFDMTKKQQQTVTIGIVDIEKILFGIPFGSIGSLYFKSDIPPELRAELYVPGTLDPDGDSETFCIGPIADYMFWYGKRAELEVDHGPWSDSHKYLQAIGKRELDWTRKFGKPRENDFPYNTLLPGIIPQERYSALLQKYLEIAPFLLPKDPEDPGNRPTIRHPDLTPSNVFVTPETFEITCIIDWQHTVVTPLLLAAGHPKMFENPDVEPPETLEAPKPPEGYDSLDPETKSQVDELLRRRYVYCLYRVFNGARNKKHLAAFYDPLLQPRQHLVDYAGRQWSGNLITLQGALMRMCQYWSLLPTNDEKCPISFTDAELKKHSEDEPMWFDLTALVNHWRDELGGVNEEGWVRSEVYEHAKEKNKALKEQFINDADPDEVEKVTQGWPFQDKEEFF</sequence>
<dbReference type="AlphaFoldDB" id="A0AAF0DKB0"/>
<dbReference type="InterPro" id="IPR011009">
    <property type="entry name" value="Kinase-like_dom_sf"/>
</dbReference>
<dbReference type="InterPro" id="IPR051035">
    <property type="entry name" value="Mito_inheritance_9"/>
</dbReference>
<keyword evidence="3" id="KW-1185">Reference proteome</keyword>
<dbReference type="EMBL" id="CP120628">
    <property type="protein sequence ID" value="WEW59016.1"/>
    <property type="molecule type" value="Genomic_DNA"/>
</dbReference>
<accession>A0AAF0DKB0</accession>
<evidence type="ECO:0000313" key="2">
    <source>
        <dbReference type="EMBL" id="WEW59016.1"/>
    </source>
</evidence>
<dbReference type="GO" id="GO:0005739">
    <property type="term" value="C:mitochondrion"/>
    <property type="evidence" value="ECO:0007669"/>
    <property type="project" value="TreeGrafter"/>
</dbReference>
<evidence type="ECO:0000313" key="3">
    <source>
        <dbReference type="Proteomes" id="UP001219355"/>
    </source>
</evidence>
<proteinExistence type="predicted"/>
<dbReference type="PANTHER" id="PTHR36091">
    <property type="entry name" value="ALTERED INHERITANCE OF MITOCHONDRIA PROTEIN 9, MITOCHONDRIAL"/>
    <property type="match status" value="1"/>
</dbReference>
<protein>
    <recommendedName>
        <fullName evidence="4">Aminoglycoside phosphotransferase domain-containing protein</fullName>
    </recommendedName>
</protein>
<dbReference type="Gene3D" id="3.90.1200.10">
    <property type="match status" value="1"/>
</dbReference>
<name>A0AAF0DKB0_9EURO</name>
<reference evidence="2" key="1">
    <citation type="submission" date="2023-03" db="EMBL/GenBank/DDBJ databases">
        <title>Emydomyces testavorans Genome Sequence.</title>
        <authorList>
            <person name="Hoyer L."/>
        </authorList>
    </citation>
    <scope>NUCLEOTIDE SEQUENCE</scope>
    <source>
        <strain evidence="2">16-2883</strain>
    </source>
</reference>
<organism evidence="2 3">
    <name type="scientific">Emydomyces testavorans</name>
    <dbReference type="NCBI Taxonomy" id="2070801"/>
    <lineage>
        <taxon>Eukaryota</taxon>
        <taxon>Fungi</taxon>
        <taxon>Dikarya</taxon>
        <taxon>Ascomycota</taxon>
        <taxon>Pezizomycotina</taxon>
        <taxon>Eurotiomycetes</taxon>
        <taxon>Eurotiomycetidae</taxon>
        <taxon>Onygenales</taxon>
        <taxon>Nannizziopsiaceae</taxon>
        <taxon>Emydomyces</taxon>
    </lineage>
</organism>
<dbReference type="Proteomes" id="UP001219355">
    <property type="component" value="Chromosome 2"/>
</dbReference>
<evidence type="ECO:0008006" key="4">
    <source>
        <dbReference type="Google" id="ProtNLM"/>
    </source>
</evidence>